<evidence type="ECO:0008006" key="2">
    <source>
        <dbReference type="Google" id="ProtNLM"/>
    </source>
</evidence>
<accession>A0A7C2K3Q0</accession>
<reference evidence="1" key="1">
    <citation type="journal article" date="2020" name="mSystems">
        <title>Genome- and Community-Level Interaction Insights into Carbon Utilization and Element Cycling Functions of Hydrothermarchaeota in Hydrothermal Sediment.</title>
        <authorList>
            <person name="Zhou Z."/>
            <person name="Liu Y."/>
            <person name="Xu W."/>
            <person name="Pan J."/>
            <person name="Luo Z.H."/>
            <person name="Li M."/>
        </authorList>
    </citation>
    <scope>NUCLEOTIDE SEQUENCE [LARGE SCALE GENOMIC DNA]</scope>
    <source>
        <strain evidence="1">SpSt-339</strain>
    </source>
</reference>
<dbReference type="AlphaFoldDB" id="A0A7C2K3Q0"/>
<gene>
    <name evidence="1" type="ORF">ENQ76_17125</name>
</gene>
<sequence>MTSFSLCLLLVCAAEPDAVPAVRLYDFSPRFAAAIRGQDPGTFVAPSTPATPAPGTPTLEGPVPMTPDLYDPFQAQPQNPMQLQDPFLSGPDPVLSSPGLMAPVSSGGNGLPGFRFGPSSRFDIGYIPESDIQGINAGVEMFETDSELRYNGPLSYGWVYSTAGQFDYRAWSTDGVIAPAFGRLNLYRFGWDMQLFTPEVYGWQWQFGFNPSINTDFGHSLNNKGWNFDGSLVAYYRVDPILQLALGVTVWDRIDTFVLPYAGVIITPGDRWEFRLLFPKTRVSYLLGQCCDGSCHWLYLTNEFRVESYEFDLPGVSPGNAIQYEDWRLALGLRSDHGWFDKYIEVAWVYGRDFEFRTGVPNVDVDDSVLIRAGIRY</sequence>
<proteinExistence type="predicted"/>
<organism evidence="1">
    <name type="scientific">Schlesneria paludicola</name>
    <dbReference type="NCBI Taxonomy" id="360056"/>
    <lineage>
        <taxon>Bacteria</taxon>
        <taxon>Pseudomonadati</taxon>
        <taxon>Planctomycetota</taxon>
        <taxon>Planctomycetia</taxon>
        <taxon>Planctomycetales</taxon>
        <taxon>Planctomycetaceae</taxon>
        <taxon>Schlesneria</taxon>
    </lineage>
</organism>
<name>A0A7C2K3Q0_9PLAN</name>
<dbReference type="EMBL" id="DSOK01000468">
    <property type="protein sequence ID" value="HEN17181.1"/>
    <property type="molecule type" value="Genomic_DNA"/>
</dbReference>
<evidence type="ECO:0000313" key="1">
    <source>
        <dbReference type="EMBL" id="HEN17181.1"/>
    </source>
</evidence>
<protein>
    <recommendedName>
        <fullName evidence="2">DUF3187 family protein</fullName>
    </recommendedName>
</protein>
<comment type="caution">
    <text evidence="1">The sequence shown here is derived from an EMBL/GenBank/DDBJ whole genome shotgun (WGS) entry which is preliminary data.</text>
</comment>